<protein>
    <submittedName>
        <fullName evidence="1">Uncharacterized protein</fullName>
    </submittedName>
</protein>
<organism evidence="1 2">
    <name type="scientific">Tetrapyrgos nigripes</name>
    <dbReference type="NCBI Taxonomy" id="182062"/>
    <lineage>
        <taxon>Eukaryota</taxon>
        <taxon>Fungi</taxon>
        <taxon>Dikarya</taxon>
        <taxon>Basidiomycota</taxon>
        <taxon>Agaricomycotina</taxon>
        <taxon>Agaricomycetes</taxon>
        <taxon>Agaricomycetidae</taxon>
        <taxon>Agaricales</taxon>
        <taxon>Marasmiineae</taxon>
        <taxon>Marasmiaceae</taxon>
        <taxon>Tetrapyrgos</taxon>
    </lineage>
</organism>
<dbReference type="OrthoDB" id="408373at2759"/>
<keyword evidence="2" id="KW-1185">Reference proteome</keyword>
<accession>A0A8H5LFU0</accession>
<dbReference type="EMBL" id="JAACJM010000055">
    <property type="protein sequence ID" value="KAF5356407.1"/>
    <property type="molecule type" value="Genomic_DNA"/>
</dbReference>
<comment type="caution">
    <text evidence="1">The sequence shown here is derived from an EMBL/GenBank/DDBJ whole genome shotgun (WGS) entry which is preliminary data.</text>
</comment>
<dbReference type="Proteomes" id="UP000559256">
    <property type="component" value="Unassembled WGS sequence"/>
</dbReference>
<gene>
    <name evidence="1" type="ORF">D9758_009485</name>
</gene>
<name>A0A8H5LFU0_9AGAR</name>
<dbReference type="AlphaFoldDB" id="A0A8H5LFU0"/>
<sequence>MTLSSNNASRKPYRCLVNSLSIQEIDDIPRNQTGNVELRIQGFGGATITQQIRYEETKLSWKKAIYDVNCLNLTKAVLDYENYEYWDFFASEGADSSDHLDPLFDVRYPSSPLIHHF</sequence>
<proteinExistence type="predicted"/>
<evidence type="ECO:0000313" key="2">
    <source>
        <dbReference type="Proteomes" id="UP000559256"/>
    </source>
</evidence>
<reference evidence="1 2" key="1">
    <citation type="journal article" date="2020" name="ISME J.">
        <title>Uncovering the hidden diversity of litter-decomposition mechanisms in mushroom-forming fungi.</title>
        <authorList>
            <person name="Floudas D."/>
            <person name="Bentzer J."/>
            <person name="Ahren D."/>
            <person name="Johansson T."/>
            <person name="Persson P."/>
            <person name="Tunlid A."/>
        </authorList>
    </citation>
    <scope>NUCLEOTIDE SEQUENCE [LARGE SCALE GENOMIC DNA]</scope>
    <source>
        <strain evidence="1 2">CBS 291.85</strain>
    </source>
</reference>
<evidence type="ECO:0000313" key="1">
    <source>
        <dbReference type="EMBL" id="KAF5356407.1"/>
    </source>
</evidence>